<dbReference type="EMBL" id="MHCZ01000013">
    <property type="protein sequence ID" value="OGY30155.1"/>
    <property type="molecule type" value="Genomic_DNA"/>
</dbReference>
<dbReference type="AlphaFoldDB" id="A0A1G1WQY2"/>
<sequence>MERKEEEAVSFLVFGLNNGLSFLVILGMFLIVPTMLAFLGFMLGEVWPGFFGRDKTSCRRCGGSGVDGWLDNICPDCNGSG</sequence>
<reference evidence="2 3" key="1">
    <citation type="journal article" date="2016" name="Nat. Commun.">
        <title>Thousands of microbial genomes shed light on interconnected biogeochemical processes in an aquifer system.</title>
        <authorList>
            <person name="Anantharaman K."/>
            <person name="Brown C.T."/>
            <person name="Hug L.A."/>
            <person name="Sharon I."/>
            <person name="Castelle C.J."/>
            <person name="Probst A.J."/>
            <person name="Thomas B.C."/>
            <person name="Singh A."/>
            <person name="Wilkins M.J."/>
            <person name="Karaoz U."/>
            <person name="Brodie E.L."/>
            <person name="Williams K.H."/>
            <person name="Hubbard S.S."/>
            <person name="Banfield J.F."/>
        </authorList>
    </citation>
    <scope>NUCLEOTIDE SEQUENCE [LARGE SCALE GENOMIC DNA]</scope>
</reference>
<keyword evidence="1" id="KW-1133">Transmembrane helix</keyword>
<dbReference type="Proteomes" id="UP000178068">
    <property type="component" value="Unassembled WGS sequence"/>
</dbReference>
<keyword evidence="1" id="KW-0812">Transmembrane</keyword>
<feature type="transmembrane region" description="Helical" evidence="1">
    <location>
        <begin position="20"/>
        <end position="43"/>
    </location>
</feature>
<organism evidence="2 3">
    <name type="scientific">Candidatus Woykebacteria bacterium RIFCSPHIGHO2_12_FULL_45_10</name>
    <dbReference type="NCBI Taxonomy" id="1802603"/>
    <lineage>
        <taxon>Bacteria</taxon>
        <taxon>Candidatus Woykeibacteriota</taxon>
    </lineage>
</organism>
<evidence type="ECO:0000256" key="1">
    <source>
        <dbReference type="SAM" id="Phobius"/>
    </source>
</evidence>
<evidence type="ECO:0000313" key="2">
    <source>
        <dbReference type="EMBL" id="OGY30155.1"/>
    </source>
</evidence>
<comment type="caution">
    <text evidence="2">The sequence shown here is derived from an EMBL/GenBank/DDBJ whole genome shotgun (WGS) entry which is preliminary data.</text>
</comment>
<proteinExistence type="predicted"/>
<accession>A0A1G1WQY2</accession>
<protein>
    <submittedName>
        <fullName evidence="2">Uncharacterized protein</fullName>
    </submittedName>
</protein>
<evidence type="ECO:0000313" key="3">
    <source>
        <dbReference type="Proteomes" id="UP000178068"/>
    </source>
</evidence>
<gene>
    <name evidence="2" type="ORF">A3F35_00665</name>
</gene>
<keyword evidence="1" id="KW-0472">Membrane</keyword>
<name>A0A1G1WQY2_9BACT</name>